<gene>
    <name evidence="1" type="ORF">B9Q02_08975</name>
</gene>
<sequence>MRITSPSPTFTGYILSLLYVCDIKPDEYTVTKDGFEIYNIEGLKNGGKIVEQIAREIEEKRRGKKDQTPFIIPLTAKNEKKCYQQILKELNIQSDAPISYVLEKYFQSMTEKTNESTYTCPTCLAPEFYEFNRVLGYTESRRKSDKYKKLSFDGYMLGIAGYVTSYLDRVKITRDRFVEVHLLPNVEGAHPEITMNWVEMYKKLRFGIEGLTPVTSLLMWLSLKTNYRGTVQLIALNTARGQNPTTIWNTFNLDLTRTSEIFSKLEENYKKMLERLLIDVFNQTVTNNFAIKISQLIFEAINQTKPLEELLYVGSREGALVTIKEVLGLQIAQEERKYLEYSRVVKHLFRILSSKS</sequence>
<dbReference type="Proteomes" id="UP000240569">
    <property type="component" value="Unassembled WGS sequence"/>
</dbReference>
<dbReference type="AlphaFoldDB" id="A0A2R6AED3"/>
<name>A0A2R6AED3_9ARCH</name>
<proteinExistence type="predicted"/>
<evidence type="ECO:0000313" key="1">
    <source>
        <dbReference type="EMBL" id="PSN84735.1"/>
    </source>
</evidence>
<protein>
    <submittedName>
        <fullName evidence="1">Uncharacterized protein</fullName>
    </submittedName>
</protein>
<reference evidence="1 2" key="1">
    <citation type="submission" date="2017-04" db="EMBL/GenBank/DDBJ databases">
        <title>Novel microbial lineages endemic to geothermal iron-oxide mats fill important gaps in the evolutionary history of Archaea.</title>
        <authorList>
            <person name="Jay Z.J."/>
            <person name="Beam J.P."/>
            <person name="Dlakic M."/>
            <person name="Rusch D.B."/>
            <person name="Kozubal M.A."/>
            <person name="Inskeep W.P."/>
        </authorList>
    </citation>
    <scope>NUCLEOTIDE SEQUENCE [LARGE SCALE GENOMIC DNA]</scope>
    <source>
        <strain evidence="1">BE_D</strain>
    </source>
</reference>
<comment type="caution">
    <text evidence="1">The sequence shown here is derived from an EMBL/GenBank/DDBJ whole genome shotgun (WGS) entry which is preliminary data.</text>
</comment>
<dbReference type="EMBL" id="NEXD01000068">
    <property type="protein sequence ID" value="PSN84735.1"/>
    <property type="molecule type" value="Genomic_DNA"/>
</dbReference>
<accession>A0A2R6AED3</accession>
<evidence type="ECO:0000313" key="2">
    <source>
        <dbReference type="Proteomes" id="UP000240569"/>
    </source>
</evidence>
<organism evidence="1 2">
    <name type="scientific">Candidatus Marsarchaeota G1 archaeon BE_D</name>
    <dbReference type="NCBI Taxonomy" id="1978156"/>
    <lineage>
        <taxon>Archaea</taxon>
        <taxon>Candidatus Marsarchaeota</taxon>
        <taxon>Candidatus Marsarchaeota group 1</taxon>
    </lineage>
</organism>